<organism evidence="1 2">
    <name type="scientific">Litchfieldia salsa</name>
    <dbReference type="NCBI Taxonomy" id="930152"/>
    <lineage>
        <taxon>Bacteria</taxon>
        <taxon>Bacillati</taxon>
        <taxon>Bacillota</taxon>
        <taxon>Bacilli</taxon>
        <taxon>Bacillales</taxon>
        <taxon>Bacillaceae</taxon>
        <taxon>Litchfieldia</taxon>
    </lineage>
</organism>
<sequence>MDPSDKETSKIYRKLITSDDFKAYILYEKLNDQMRMKIISKLNQNGSNRANLLLKKLEKF</sequence>
<dbReference type="AlphaFoldDB" id="A0A1H0UUB8"/>
<evidence type="ECO:0000313" key="1">
    <source>
        <dbReference type="EMBL" id="SDP69784.1"/>
    </source>
</evidence>
<dbReference type="Proteomes" id="UP000199159">
    <property type="component" value="Unassembled WGS sequence"/>
</dbReference>
<gene>
    <name evidence="1" type="ORF">SAMN05216565_105174</name>
</gene>
<dbReference type="RefSeq" id="WP_090854494.1">
    <property type="nucleotide sequence ID" value="NZ_FNJU01000005.1"/>
</dbReference>
<accession>A0A1H0UUB8</accession>
<dbReference type="EMBL" id="FNJU01000005">
    <property type="protein sequence ID" value="SDP69784.1"/>
    <property type="molecule type" value="Genomic_DNA"/>
</dbReference>
<evidence type="ECO:0000313" key="2">
    <source>
        <dbReference type="Proteomes" id="UP000199159"/>
    </source>
</evidence>
<reference evidence="2" key="1">
    <citation type="submission" date="2016-10" db="EMBL/GenBank/DDBJ databases">
        <authorList>
            <person name="Varghese N."/>
            <person name="Submissions S."/>
        </authorList>
    </citation>
    <scope>NUCLEOTIDE SEQUENCE [LARGE SCALE GENOMIC DNA]</scope>
    <source>
        <strain evidence="2">IBRC-M10078</strain>
    </source>
</reference>
<dbReference type="OrthoDB" id="2971628at2"/>
<proteinExistence type="predicted"/>
<protein>
    <submittedName>
        <fullName evidence="1">Uncharacterized protein</fullName>
    </submittedName>
</protein>
<keyword evidence="2" id="KW-1185">Reference proteome</keyword>
<name>A0A1H0UUB8_9BACI</name>